<dbReference type="Proteomes" id="UP001172142">
    <property type="component" value="Unassembled WGS sequence"/>
</dbReference>
<dbReference type="PANTHER" id="PTHR43808:SF27">
    <property type="entry name" value="PROTEIN ROCB"/>
    <property type="match status" value="1"/>
</dbReference>
<dbReference type="RefSeq" id="WP_301855223.1">
    <property type="nucleotide sequence ID" value="NZ_JAUJWU010000001.1"/>
</dbReference>
<dbReference type="InterPro" id="IPR012166">
    <property type="entry name" value="Uncharacterised_RocB"/>
</dbReference>
<dbReference type="PIRSF" id="PIRSF010386">
    <property type="entry name" value="RocB"/>
    <property type="match status" value="1"/>
</dbReference>
<proteinExistence type="predicted"/>
<dbReference type="Gene3D" id="3.40.630.10">
    <property type="entry name" value="Zn peptidases"/>
    <property type="match status" value="1"/>
</dbReference>
<comment type="caution">
    <text evidence="1">The sequence shown here is derived from an EMBL/GenBank/DDBJ whole genome shotgun (WGS) entry which is preliminary data.</text>
</comment>
<dbReference type="EMBL" id="JAUJWU010000001">
    <property type="protein sequence ID" value="MDN7244727.1"/>
    <property type="molecule type" value="Genomic_DNA"/>
</dbReference>
<sequence>MATLWGTPEKLQELLCELVSWKSMTLTEGEVQFAYKLKEKLEMIPYFQEHPENLAFSQVNWERENVTALYKHPEAKETIVLISHYDTVHTSEYGDLEPIACSPLELAEAFKKVRDELDPDARADLESGEYLFGRGTMDMKAGLALHMALVEKAAAEEWPINLLLMTVADEEVNSAGMRYGVSKLLDLEREHGLEYILFLNGEPVFAHHPGDMNHYVYTGSIGKIMPSALFYGKETHVGEPLSGITSSYISTYLTHRMEWNTSFTETVYGEKTPVPVTLMQRDMKQEYSAQTPYRTSAMYNVFLMKKTAEEVFDQFEKVAIEAMEHCTRDYRAMCERENIEPVGDIRVLRFEELMKYAITKFGIEYVNEALYDTMMHPEWDVRDKSMHIVDILLINCQELTPATVLLYAPPYYPPVNSSENELVKRCVEQVTTNAMNKFGLKMKQIHYFNGISDLSYVNYTDQNGGWITYEKNTPVYGDLYNIPFQAMKQLQAPVLNVGPFGKDAHKRTERLHIKNTFEEMPILLEELILSIFVKSPHY</sequence>
<reference evidence="1 2" key="1">
    <citation type="submission" date="2023-07" db="EMBL/GenBank/DDBJ databases">
        <title>Novel species in genus Planococcus.</title>
        <authorList>
            <person name="Ning S."/>
        </authorList>
    </citation>
    <scope>NUCLEOTIDE SEQUENCE [LARGE SCALE GENOMIC DNA]</scope>
    <source>
        <strain evidence="1 2">N017</strain>
    </source>
</reference>
<evidence type="ECO:0000313" key="2">
    <source>
        <dbReference type="Proteomes" id="UP001172142"/>
    </source>
</evidence>
<keyword evidence="2" id="KW-1185">Reference proteome</keyword>
<dbReference type="InterPro" id="IPR050072">
    <property type="entry name" value="Peptidase_M20A"/>
</dbReference>
<organism evidence="1 2">
    <name type="scientific">Planococcus shenhongbingii</name>
    <dbReference type="NCBI Taxonomy" id="3058398"/>
    <lineage>
        <taxon>Bacteria</taxon>
        <taxon>Bacillati</taxon>
        <taxon>Bacillota</taxon>
        <taxon>Bacilli</taxon>
        <taxon>Bacillales</taxon>
        <taxon>Caryophanaceae</taxon>
        <taxon>Planococcus</taxon>
    </lineage>
</organism>
<gene>
    <name evidence="1" type="ORF">QWY13_04400</name>
</gene>
<name>A0ABT8NA26_9BACL</name>
<dbReference type="Pfam" id="PF01546">
    <property type="entry name" value="Peptidase_M20"/>
    <property type="match status" value="1"/>
</dbReference>
<evidence type="ECO:0000313" key="1">
    <source>
        <dbReference type="EMBL" id="MDN7244727.1"/>
    </source>
</evidence>
<protein>
    <submittedName>
        <fullName evidence="1">M20/M25/M40 family metallo-hydrolase</fullName>
    </submittedName>
</protein>
<dbReference type="InterPro" id="IPR002933">
    <property type="entry name" value="Peptidase_M20"/>
</dbReference>
<accession>A0ABT8NA26</accession>
<dbReference type="SUPFAM" id="SSF53187">
    <property type="entry name" value="Zn-dependent exopeptidases"/>
    <property type="match status" value="1"/>
</dbReference>
<dbReference type="PANTHER" id="PTHR43808">
    <property type="entry name" value="ACETYLORNITHINE DEACETYLASE"/>
    <property type="match status" value="1"/>
</dbReference>